<feature type="binding site" evidence="9">
    <location>
        <position position="31"/>
    </location>
    <ligand>
        <name>NADPH</name>
        <dbReference type="ChEBI" id="CHEBI:57783"/>
    </ligand>
</feature>
<dbReference type="Pfam" id="PF02670">
    <property type="entry name" value="DXP_reductoisom"/>
    <property type="match status" value="1"/>
</dbReference>
<gene>
    <name evidence="9 14" type="primary">dxr</name>
    <name evidence="13" type="ORF">Q5I04_02410</name>
    <name evidence="14" type="ORF">Q5I06_02415</name>
</gene>
<feature type="binding site" evidence="9">
    <location>
        <position position="9"/>
    </location>
    <ligand>
        <name>NADPH</name>
        <dbReference type="ChEBI" id="CHEBI:57783"/>
    </ligand>
</feature>
<dbReference type="PANTHER" id="PTHR30525">
    <property type="entry name" value="1-DEOXY-D-XYLULOSE 5-PHOSPHATE REDUCTOISOMERASE"/>
    <property type="match status" value="1"/>
</dbReference>
<dbReference type="RefSeq" id="WP_305516613.1">
    <property type="nucleotide sequence ID" value="NZ_JAUPEV010000002.1"/>
</dbReference>
<feature type="binding site" evidence="9">
    <location>
        <position position="10"/>
    </location>
    <ligand>
        <name>NADPH</name>
        <dbReference type="ChEBI" id="CHEBI:57783"/>
    </ligand>
</feature>
<dbReference type="Gene3D" id="3.40.50.720">
    <property type="entry name" value="NAD(P)-binding Rossmann-like Domain"/>
    <property type="match status" value="1"/>
</dbReference>
<dbReference type="SUPFAM" id="SSF51735">
    <property type="entry name" value="NAD(P)-binding Rossmann-fold domains"/>
    <property type="match status" value="1"/>
</dbReference>
<evidence type="ECO:0000256" key="1">
    <source>
        <dbReference type="ARBA" id="ARBA00005094"/>
    </source>
</evidence>
<keyword evidence="4 9" id="KW-0521">NADP</keyword>
<evidence type="ECO:0000256" key="2">
    <source>
        <dbReference type="ARBA" id="ARBA00006825"/>
    </source>
</evidence>
<proteinExistence type="inferred from homology"/>
<evidence type="ECO:0000259" key="12">
    <source>
        <dbReference type="Pfam" id="PF13288"/>
    </source>
</evidence>
<feature type="binding site" evidence="9">
    <location>
        <position position="133"/>
    </location>
    <ligand>
        <name>Mn(2+)</name>
        <dbReference type="ChEBI" id="CHEBI:29035"/>
    </ligand>
</feature>
<dbReference type="Proteomes" id="UP001240777">
    <property type="component" value="Unassembled WGS sequence"/>
</dbReference>
<evidence type="ECO:0000256" key="5">
    <source>
        <dbReference type="ARBA" id="ARBA00023002"/>
    </source>
</evidence>
<dbReference type="GO" id="GO:0030604">
    <property type="term" value="F:1-deoxy-D-xylulose-5-phosphate reductoisomerase activity"/>
    <property type="evidence" value="ECO:0007669"/>
    <property type="project" value="UniProtKB-UniRule"/>
</dbReference>
<protein>
    <recommendedName>
        <fullName evidence="9">1-deoxy-D-xylulose 5-phosphate reductoisomerase</fullName>
        <shortName evidence="9">DXP reductoisomerase</shortName>
        <ecNumber evidence="9">1.1.1.267</ecNumber>
    </recommendedName>
    <alternativeName>
        <fullName evidence="9">1-deoxyxylulose-5-phosphate reductoisomerase</fullName>
    </alternativeName>
    <alternativeName>
        <fullName evidence="9">2-C-methyl-D-erythritol 4-phosphate synthase</fullName>
    </alternativeName>
</protein>
<dbReference type="SUPFAM" id="SSF55347">
    <property type="entry name" value="Glyceraldehyde-3-phosphate dehydrogenase-like, C-terminal domain"/>
    <property type="match status" value="1"/>
</dbReference>
<keyword evidence="6 9" id="KW-0464">Manganese</keyword>
<evidence type="ECO:0000256" key="6">
    <source>
        <dbReference type="ARBA" id="ARBA00023211"/>
    </source>
</evidence>
<dbReference type="NCBIfam" id="TIGR00243">
    <property type="entry name" value="Dxr"/>
    <property type="match status" value="1"/>
</dbReference>
<keyword evidence="5 9" id="KW-0560">Oxidoreductase</keyword>
<feature type="domain" description="1-deoxy-D-xylulose 5-phosphate reductoisomerase C-terminal" evidence="11">
    <location>
        <begin position="129"/>
        <end position="209"/>
    </location>
</feature>
<dbReference type="GO" id="GO:0070402">
    <property type="term" value="F:NADPH binding"/>
    <property type="evidence" value="ECO:0007669"/>
    <property type="project" value="InterPro"/>
</dbReference>
<dbReference type="EC" id="1.1.1.267" evidence="9"/>
<feature type="domain" description="1-deoxy-D-xylulose 5-phosphate reductoisomerase N-terminal" evidence="10">
    <location>
        <begin position="1"/>
        <end position="121"/>
    </location>
</feature>
<feature type="binding site" evidence="9">
    <location>
        <position position="114"/>
    </location>
    <ligand>
        <name>1-deoxy-D-xylulose 5-phosphate</name>
        <dbReference type="ChEBI" id="CHEBI:57792"/>
    </ligand>
</feature>
<feature type="binding site" evidence="9">
    <location>
        <position position="8"/>
    </location>
    <ligand>
        <name>NADPH</name>
        <dbReference type="ChEBI" id="CHEBI:57783"/>
    </ligand>
</feature>
<dbReference type="PIRSF" id="PIRSF006205">
    <property type="entry name" value="Dxp_reductismrs"/>
    <property type="match status" value="1"/>
</dbReference>
<evidence type="ECO:0000256" key="9">
    <source>
        <dbReference type="HAMAP-Rule" id="MF_00183"/>
    </source>
</evidence>
<feature type="binding site" evidence="9">
    <location>
        <position position="33"/>
    </location>
    <ligand>
        <name>NADPH</name>
        <dbReference type="ChEBI" id="CHEBI:57783"/>
    </ligand>
</feature>
<evidence type="ECO:0000259" key="10">
    <source>
        <dbReference type="Pfam" id="PF02670"/>
    </source>
</evidence>
<dbReference type="InterPro" id="IPR003821">
    <property type="entry name" value="DXP_reductoisomerase"/>
</dbReference>
<comment type="catalytic activity">
    <reaction evidence="8">
        <text>2-C-methyl-D-erythritol 4-phosphate + NADP(+) = 1-deoxy-D-xylulose 5-phosphate + NADPH + H(+)</text>
        <dbReference type="Rhea" id="RHEA:13717"/>
        <dbReference type="ChEBI" id="CHEBI:15378"/>
        <dbReference type="ChEBI" id="CHEBI:57783"/>
        <dbReference type="ChEBI" id="CHEBI:57792"/>
        <dbReference type="ChEBI" id="CHEBI:58262"/>
        <dbReference type="ChEBI" id="CHEBI:58349"/>
        <dbReference type="EC" id="1.1.1.267"/>
    </reaction>
    <physiologicalReaction direction="right-to-left" evidence="8">
        <dbReference type="Rhea" id="RHEA:13719"/>
    </physiologicalReaction>
</comment>
<evidence type="ECO:0000256" key="4">
    <source>
        <dbReference type="ARBA" id="ARBA00022857"/>
    </source>
</evidence>
<dbReference type="EMBL" id="JAUPEV010000002">
    <property type="protein sequence ID" value="MDO7252773.1"/>
    <property type="molecule type" value="Genomic_DNA"/>
</dbReference>
<dbReference type="Proteomes" id="UP001177258">
    <property type="component" value="Unassembled WGS sequence"/>
</dbReference>
<dbReference type="Pfam" id="PF13288">
    <property type="entry name" value="DXPR_C"/>
    <property type="match status" value="1"/>
</dbReference>
<comment type="function">
    <text evidence="9">Catalyzes the NADPH-dependent rearrangement and reduction of 1-deoxy-D-xylulose-5-phosphate (DXP) to 2-C-methyl-D-erythritol 4-phosphate (MEP).</text>
</comment>
<keyword evidence="9" id="KW-0460">Magnesium</keyword>
<feature type="binding site" evidence="9">
    <location>
        <position position="201"/>
    </location>
    <ligand>
        <name>1-deoxy-D-xylulose 5-phosphate</name>
        <dbReference type="ChEBI" id="CHEBI:57792"/>
    </ligand>
</feature>
<dbReference type="PANTHER" id="PTHR30525:SF0">
    <property type="entry name" value="1-DEOXY-D-XYLULOSE 5-PHOSPHATE REDUCTOISOMERASE, CHLOROPLASTIC"/>
    <property type="match status" value="1"/>
</dbReference>
<organism evidence="14 15">
    <name type="scientific">Helicobacter cappadocius</name>
    <dbReference type="NCBI Taxonomy" id="3063998"/>
    <lineage>
        <taxon>Bacteria</taxon>
        <taxon>Pseudomonadati</taxon>
        <taxon>Campylobacterota</taxon>
        <taxon>Epsilonproteobacteria</taxon>
        <taxon>Campylobacterales</taxon>
        <taxon>Helicobacteraceae</taxon>
        <taxon>Helicobacter</taxon>
    </lineage>
</organism>
<evidence type="ECO:0000313" key="16">
    <source>
        <dbReference type="Proteomes" id="UP001240777"/>
    </source>
</evidence>
<reference evidence="14 16" key="1">
    <citation type="submission" date="2023-07" db="EMBL/GenBank/DDBJ databases">
        <title>Unpublished Manusciprt.</title>
        <authorList>
            <person name="Aydin F."/>
            <person name="Tarhane S."/>
            <person name="Saticioglu I.B."/>
            <person name="Karakaya E."/>
            <person name="Abay S."/>
            <person name="Guran O."/>
            <person name="Bozkurt E."/>
            <person name="Uzum N."/>
            <person name="Olgun K."/>
            <person name="Jablonski D."/>
        </authorList>
    </citation>
    <scope>NUCLEOTIDE SEQUENCE</scope>
    <source>
        <strain evidence="16">faydin-H75</strain>
        <strain evidence="14">Faydin-H76</strain>
    </source>
</reference>
<evidence type="ECO:0000256" key="7">
    <source>
        <dbReference type="ARBA" id="ARBA00023229"/>
    </source>
</evidence>
<feature type="binding site" evidence="9">
    <location>
        <position position="135"/>
    </location>
    <ligand>
        <name>1-deoxy-D-xylulose 5-phosphate</name>
        <dbReference type="ChEBI" id="CHEBI:57792"/>
    </ligand>
</feature>
<reference evidence="13 15" key="3">
    <citation type="journal article" date="2024" name="Syst. Appl. Microbiol.">
        <title>Helicobacter cappadocius sp. nov., from lizards: The first psychrotrophic Helicobacter species.</title>
        <authorList>
            <person name="Aydin F."/>
            <person name="Tarhane S."/>
            <person name="Karakaya E."/>
            <person name="Abay S."/>
            <person name="Kayman T."/>
            <person name="Guran O."/>
            <person name="Bozkurt E."/>
            <person name="Uzum N."/>
            <person name="Avci A."/>
            <person name="Olgun K."/>
            <person name="Jablonski D."/>
            <person name="Guran C."/>
            <person name="Burcin Saticioglu I."/>
        </authorList>
    </citation>
    <scope>NUCLEOTIDE SEQUENCE [LARGE SCALE GENOMIC DNA]</scope>
    <source>
        <strain evidence="13">Faydin-H75</strain>
        <strain evidence="15">faydin-H76</strain>
    </source>
</reference>
<dbReference type="InterPro" id="IPR013512">
    <property type="entry name" value="DXP_reductoisomerase_N"/>
</dbReference>
<dbReference type="InterPro" id="IPR036291">
    <property type="entry name" value="NAD(P)-bd_dom_sf"/>
</dbReference>
<reference evidence="13" key="2">
    <citation type="submission" date="2023-07" db="EMBL/GenBank/DDBJ databases">
        <authorList>
            <person name="Aydin F."/>
            <person name="Tarhane S."/>
            <person name="Saticioglu I.B."/>
            <person name="Karakaya E."/>
            <person name="Abay S."/>
            <person name="Guran O."/>
            <person name="Bozkurt E."/>
            <person name="Uzum N."/>
            <person name="Olgun K."/>
            <person name="Jablonski D."/>
        </authorList>
    </citation>
    <scope>NUCLEOTIDE SEQUENCE</scope>
    <source>
        <strain evidence="13">Faydin-H75</strain>
    </source>
</reference>
<sequence>MILLGSTGSIGVNTLIMAQKFNIKVESLSAGRNIELLNSQIAKYRPKKIAIIHEEDIHKLTPQGAKIYVGNEGICEMIAESSSSLVVNAIVGFGGLDPTLTALKYNKKLALANKESLVIGGWMIDASKIIPIDSEHFGLWYLSGSRPIKKLIITASGGAFRDISSKEIPTKKPIDALKHPNWKMGKKITIDSASMVNKLFEILEAKWLFRYDEIEAYIERSSNIHALIEFLDGSLVAHFATPDMKLPIAYALDTLQAKNTPVIDGIDILNIPPIKFEPIDIKKYPLWELKESLIKNPKLGIVLNASNEIAVEYFLNHKINFGNISSIVLKSIERFDREVNRVQNKNDISEIDKEVREFSKSLI</sequence>
<keyword evidence="16" id="KW-1185">Reference proteome</keyword>
<dbReference type="EMBL" id="JAUYZK010000002">
    <property type="protein sequence ID" value="MDP2538641.1"/>
    <property type="molecule type" value="Genomic_DNA"/>
</dbReference>
<feature type="binding site" evidence="9">
    <location>
        <position position="156"/>
    </location>
    <ligand>
        <name>1-deoxy-D-xylulose 5-phosphate</name>
        <dbReference type="ChEBI" id="CHEBI:57792"/>
    </ligand>
</feature>
<accession>A0AA90TBB5</accession>
<dbReference type="Pfam" id="PF08436">
    <property type="entry name" value="DXP_redisom_C"/>
    <property type="match status" value="1"/>
</dbReference>
<feature type="binding site" evidence="9">
    <location>
        <position position="185"/>
    </location>
    <ligand>
        <name>NADPH</name>
        <dbReference type="ChEBI" id="CHEBI:57783"/>
    </ligand>
</feature>
<feature type="binding site" evidence="9">
    <location>
        <position position="134"/>
    </location>
    <ligand>
        <name>1-deoxy-D-xylulose 5-phosphate</name>
        <dbReference type="ChEBI" id="CHEBI:57792"/>
    </ligand>
</feature>
<keyword evidence="7 9" id="KW-0414">Isoprene biosynthesis</keyword>
<dbReference type="Gene3D" id="1.10.1740.10">
    <property type="match status" value="1"/>
</dbReference>
<keyword evidence="3 9" id="KW-0479">Metal-binding</keyword>
<dbReference type="GO" id="GO:0051484">
    <property type="term" value="P:isopentenyl diphosphate biosynthetic process, methylerythritol 4-phosphate pathway involved in terpenoid biosynthetic process"/>
    <property type="evidence" value="ECO:0007669"/>
    <property type="project" value="TreeGrafter"/>
</dbReference>
<dbReference type="GO" id="GO:0030145">
    <property type="term" value="F:manganese ion binding"/>
    <property type="evidence" value="ECO:0007669"/>
    <property type="project" value="TreeGrafter"/>
</dbReference>
<feature type="binding site" evidence="9">
    <location>
        <position position="179"/>
    </location>
    <ligand>
        <name>1-deoxy-D-xylulose 5-phosphate</name>
        <dbReference type="ChEBI" id="CHEBI:57792"/>
    </ligand>
</feature>
<dbReference type="SUPFAM" id="SSF69055">
    <property type="entry name" value="1-deoxy-D-xylulose-5-phosphate reductoisomerase, C-terminal domain"/>
    <property type="match status" value="1"/>
</dbReference>
<dbReference type="InterPro" id="IPR013644">
    <property type="entry name" value="DXP_reductoisomerase_C"/>
</dbReference>
<evidence type="ECO:0000259" key="11">
    <source>
        <dbReference type="Pfam" id="PF08436"/>
    </source>
</evidence>
<dbReference type="HAMAP" id="MF_00183">
    <property type="entry name" value="DXP_reductoisom"/>
    <property type="match status" value="1"/>
</dbReference>
<dbReference type="InterPro" id="IPR036169">
    <property type="entry name" value="DXPR_C_sf"/>
</dbReference>
<feature type="domain" description="DXP reductoisomerase C-terminal" evidence="12">
    <location>
        <begin position="240"/>
        <end position="357"/>
    </location>
</feature>
<feature type="binding site" evidence="9">
    <location>
        <position position="135"/>
    </location>
    <ligand>
        <name>Mn(2+)</name>
        <dbReference type="ChEBI" id="CHEBI:29035"/>
    </ligand>
</feature>
<evidence type="ECO:0000256" key="8">
    <source>
        <dbReference type="ARBA" id="ARBA00048543"/>
    </source>
</evidence>
<feature type="binding site" evidence="9">
    <location>
        <position position="198"/>
    </location>
    <ligand>
        <name>1-deoxy-D-xylulose 5-phosphate</name>
        <dbReference type="ChEBI" id="CHEBI:57792"/>
    </ligand>
</feature>
<evidence type="ECO:0000256" key="3">
    <source>
        <dbReference type="ARBA" id="ARBA00022723"/>
    </source>
</evidence>
<comment type="pathway">
    <text evidence="1 9">Isoprenoid biosynthesis; isopentenyl diphosphate biosynthesis via DXP pathway; isopentenyl diphosphate from 1-deoxy-D-xylulose 5-phosphate: step 1/6.</text>
</comment>
<comment type="cofactor">
    <cofactor evidence="9">
        <name>Mg(2+)</name>
        <dbReference type="ChEBI" id="CHEBI:18420"/>
    </cofactor>
    <cofactor evidence="9">
        <name>Mn(2+)</name>
        <dbReference type="ChEBI" id="CHEBI:29035"/>
    </cofactor>
</comment>
<feature type="binding site" evidence="9">
    <location>
        <position position="113"/>
    </location>
    <ligand>
        <name>NADPH</name>
        <dbReference type="ChEBI" id="CHEBI:57783"/>
    </ligand>
</feature>
<feature type="binding site" evidence="9">
    <location>
        <position position="192"/>
    </location>
    <ligand>
        <name>1-deoxy-D-xylulose 5-phosphate</name>
        <dbReference type="ChEBI" id="CHEBI:57792"/>
    </ligand>
</feature>
<evidence type="ECO:0000313" key="13">
    <source>
        <dbReference type="EMBL" id="MDO7252773.1"/>
    </source>
</evidence>
<dbReference type="AlphaFoldDB" id="A0AA90TBB5"/>
<evidence type="ECO:0000313" key="15">
    <source>
        <dbReference type="Proteomes" id="UP001177258"/>
    </source>
</evidence>
<feature type="binding site" evidence="9">
    <location>
        <position position="197"/>
    </location>
    <ligand>
        <name>1-deoxy-D-xylulose 5-phosphate</name>
        <dbReference type="ChEBI" id="CHEBI:57792"/>
    </ligand>
</feature>
<name>A0AA90TBB5_9HELI</name>
<feature type="binding site" evidence="9">
    <location>
        <position position="32"/>
    </location>
    <ligand>
        <name>NADPH</name>
        <dbReference type="ChEBI" id="CHEBI:57783"/>
    </ligand>
</feature>
<feature type="binding site" evidence="9">
    <location>
        <position position="7"/>
    </location>
    <ligand>
        <name>NADPH</name>
        <dbReference type="ChEBI" id="CHEBI:57783"/>
    </ligand>
</feature>
<comment type="similarity">
    <text evidence="2 9">Belongs to the DXR family.</text>
</comment>
<feature type="binding site" evidence="9">
    <location>
        <position position="115"/>
    </location>
    <ligand>
        <name>NADPH</name>
        <dbReference type="ChEBI" id="CHEBI:57783"/>
    </ligand>
</feature>
<feature type="binding site" evidence="9">
    <location>
        <position position="201"/>
    </location>
    <ligand>
        <name>Mn(2+)</name>
        <dbReference type="ChEBI" id="CHEBI:29035"/>
    </ligand>
</feature>
<dbReference type="InterPro" id="IPR026877">
    <property type="entry name" value="DXPR_C"/>
</dbReference>
<comment type="caution">
    <text evidence="14">The sequence shown here is derived from an EMBL/GenBank/DDBJ whole genome shotgun (WGS) entry which is preliminary data.</text>
</comment>
<evidence type="ECO:0000313" key="14">
    <source>
        <dbReference type="EMBL" id="MDP2538641.1"/>
    </source>
</evidence>